<dbReference type="EMBL" id="JAACXV010000395">
    <property type="protein sequence ID" value="KAF7278595.1"/>
    <property type="molecule type" value="Genomic_DNA"/>
</dbReference>
<gene>
    <name evidence="1" type="ORF">GWI33_008168</name>
</gene>
<protein>
    <submittedName>
        <fullName evidence="1">Uncharacterized protein</fullName>
    </submittedName>
</protein>
<evidence type="ECO:0000313" key="1">
    <source>
        <dbReference type="EMBL" id="KAF7278595.1"/>
    </source>
</evidence>
<comment type="caution">
    <text evidence="1">The sequence shown here is derived from an EMBL/GenBank/DDBJ whole genome shotgun (WGS) entry which is preliminary data.</text>
</comment>
<accession>A0A834MG27</accession>
<reference evidence="1" key="1">
    <citation type="submission" date="2020-08" db="EMBL/GenBank/DDBJ databases">
        <title>Genome sequencing and assembly of the red palm weevil Rhynchophorus ferrugineus.</title>
        <authorList>
            <person name="Dias G.B."/>
            <person name="Bergman C.M."/>
            <person name="Manee M."/>
        </authorList>
    </citation>
    <scope>NUCLEOTIDE SEQUENCE</scope>
    <source>
        <strain evidence="1">AA-2017</strain>
        <tissue evidence="1">Whole larva</tissue>
    </source>
</reference>
<organism evidence="1 2">
    <name type="scientific">Rhynchophorus ferrugineus</name>
    <name type="common">Red palm weevil</name>
    <name type="synonym">Curculio ferrugineus</name>
    <dbReference type="NCBI Taxonomy" id="354439"/>
    <lineage>
        <taxon>Eukaryota</taxon>
        <taxon>Metazoa</taxon>
        <taxon>Ecdysozoa</taxon>
        <taxon>Arthropoda</taxon>
        <taxon>Hexapoda</taxon>
        <taxon>Insecta</taxon>
        <taxon>Pterygota</taxon>
        <taxon>Neoptera</taxon>
        <taxon>Endopterygota</taxon>
        <taxon>Coleoptera</taxon>
        <taxon>Polyphaga</taxon>
        <taxon>Cucujiformia</taxon>
        <taxon>Curculionidae</taxon>
        <taxon>Dryophthorinae</taxon>
        <taxon>Rhynchophorus</taxon>
    </lineage>
</organism>
<name>A0A834MG27_RHYFE</name>
<sequence length="111" mass="12853">MHIFFINSPNRNIRNISQFSELSCFVVQNSWASRRNKKSYNLPVYRARDWLPEKQRQLTGIEVVSYAVCYSFFGSKINILLDQIIALLFIGTRRLCQLSTIRKPPMPGGIA</sequence>
<evidence type="ECO:0000313" key="2">
    <source>
        <dbReference type="Proteomes" id="UP000625711"/>
    </source>
</evidence>
<dbReference type="Proteomes" id="UP000625711">
    <property type="component" value="Unassembled WGS sequence"/>
</dbReference>
<dbReference type="AlphaFoldDB" id="A0A834MG27"/>
<keyword evidence="2" id="KW-1185">Reference proteome</keyword>
<proteinExistence type="predicted"/>